<dbReference type="InterPro" id="IPR008969">
    <property type="entry name" value="CarboxyPept-like_regulatory"/>
</dbReference>
<name>A0A7W5ZHX3_9BACT</name>
<dbReference type="Gene3D" id="2.60.40.1120">
    <property type="entry name" value="Carboxypeptidase-like, regulatory domain"/>
    <property type="match status" value="1"/>
</dbReference>
<comment type="caution">
    <text evidence="1">The sequence shown here is derived from an EMBL/GenBank/DDBJ whole genome shotgun (WGS) entry which is preliminary data.</text>
</comment>
<reference evidence="1 2" key="1">
    <citation type="submission" date="2020-08" db="EMBL/GenBank/DDBJ databases">
        <title>Genomic Encyclopedia of Type Strains, Phase IV (KMG-IV): sequencing the most valuable type-strain genomes for metagenomic binning, comparative biology and taxonomic classification.</title>
        <authorList>
            <person name="Goeker M."/>
        </authorList>
    </citation>
    <scope>NUCLEOTIDE SEQUENCE [LARGE SCALE GENOMIC DNA]</scope>
    <source>
        <strain evidence="1 2">DSM 17976</strain>
    </source>
</reference>
<keyword evidence="2" id="KW-1185">Reference proteome</keyword>
<dbReference type="Pfam" id="PF18939">
    <property type="entry name" value="DUF5686"/>
    <property type="match status" value="1"/>
</dbReference>
<evidence type="ECO:0000313" key="2">
    <source>
        <dbReference type="Proteomes" id="UP000541352"/>
    </source>
</evidence>
<dbReference type="EMBL" id="JACIBY010000002">
    <property type="protein sequence ID" value="MBB3837440.1"/>
    <property type="molecule type" value="Genomic_DNA"/>
</dbReference>
<evidence type="ECO:0000313" key="1">
    <source>
        <dbReference type="EMBL" id="MBB3837440.1"/>
    </source>
</evidence>
<accession>A0A7W5ZHX3</accession>
<dbReference type="Proteomes" id="UP000541352">
    <property type="component" value="Unassembled WGS sequence"/>
</dbReference>
<dbReference type="SUPFAM" id="SSF49464">
    <property type="entry name" value="Carboxypeptidase regulatory domain-like"/>
    <property type="match status" value="1"/>
</dbReference>
<proteinExistence type="predicted"/>
<gene>
    <name evidence="1" type="ORF">FHS57_001434</name>
</gene>
<sequence length="811" mass="93411">MIKQLLLCLLVCQIVIAQEIRVKGIVIDAKDNVPLPQASVRLKGQTSGTLTDMEGRFSLRLKSSSDTLLVSMVGYETVLVTPKGTTVTIKLRQKVNELAEVRVRPGENPAWAIIRNVLANRPQNDPNQLDTYKASAYTKILVVVDSLNRVLKDSTKKVIGSKKITAPIYIVENISELIHKKPNKNKETVVASVNNIAQVYSQMLNYLPLDLHKIDFYSELYNFPLLKRFYVNPLNSKTFSQYDFTLEDTLFHERDSTFIISFRPYPKTNFDALKGVMHINTDGYALEYINVAPVDTLQNFGFRIQQRYQRISGRWFPQTATTRLLAGYSSSGYTGAFQVKFTTQLHDVALNIPLDDQLFDEVQRAMRPSATRHTYETFKALRPDTLADWERKMYFNFKKPNGLASRLDSTYGHILGSLLSNVFEIGPIEFQPSDLLMGNSAEFIRLGVGLQNNQSNRPRFRLYGYAGYGLRDHRWKYKILASWHITRDRYNRLSVYHQRDLVQPGTTEFLGPNYLIDPKPSLPFFSQKDSIPFQADYYQRYGVSLHFKPFPWNWFRLDLHHEQRTPSYRYFYQDNNTFEITELTLDWRFAFREAVYRTGRMESVVNRYFPIINVQISKGLPALGSQFDYWRLAMQLYFQFRTKRLGFSNVKLAGGYTSGNLPYSYLFGSLGSTGLINISGLNASSFPLATFRTLPSYAFIADRYAALYYSHDFSRTLLRLKNKYSQPRLLVYNNVLVGGLRTPEKHSFSWNYQSNPFHAEAGLEVRDLLRIPIRSIFLGTGMGVAYQYAPAPTGLWQNNAKAYWLGINLSR</sequence>
<dbReference type="InterPro" id="IPR043741">
    <property type="entry name" value="DUF5686"/>
</dbReference>
<organism evidence="1 2">
    <name type="scientific">Runella defluvii</name>
    <dbReference type="NCBI Taxonomy" id="370973"/>
    <lineage>
        <taxon>Bacteria</taxon>
        <taxon>Pseudomonadati</taxon>
        <taxon>Bacteroidota</taxon>
        <taxon>Cytophagia</taxon>
        <taxon>Cytophagales</taxon>
        <taxon>Spirosomataceae</taxon>
        <taxon>Runella</taxon>
    </lineage>
</organism>
<dbReference type="AlphaFoldDB" id="A0A7W5ZHX3"/>
<evidence type="ECO:0008006" key="3">
    <source>
        <dbReference type="Google" id="ProtNLM"/>
    </source>
</evidence>
<protein>
    <recommendedName>
        <fullName evidence="3">Carboxypeptidase-like regulatory domain-containing protein</fullName>
    </recommendedName>
</protein>
<dbReference type="RefSeq" id="WP_221225561.1">
    <property type="nucleotide sequence ID" value="NZ_JACIBY010000002.1"/>
</dbReference>
<dbReference type="Pfam" id="PF13715">
    <property type="entry name" value="CarbopepD_reg_2"/>
    <property type="match status" value="1"/>
</dbReference>